<evidence type="ECO:0000313" key="3">
    <source>
        <dbReference type="Proteomes" id="UP001519535"/>
    </source>
</evidence>
<dbReference type="PANTHER" id="PTHR47197">
    <property type="entry name" value="PROTEIN NIRF"/>
    <property type="match status" value="1"/>
</dbReference>
<accession>A0ABS5RNM4</accession>
<sequence>MSTYRSRCGGVPGWSAGLTTAAAAVAIAAGSAGPARADIDDMMDLLMDSMASSEAGVGAATDLGLGVDTVVPNLDTDVGGLDSVVAASVHAAASVDASGSAAATDSLTQWYETNIYDPIHTWEQNWIDSAQGEAFDAQLNSEWQSWGGQGMLIGDGTNGTQADPNGGAGGLWFGDGGNGWDSTIAGDPGGAGGVAYDGDGGDGGNGFDGSAGGAGGDTGYGIAGNGGDGGDAVTPGGDGGAGGDGGNATGFFGIGGNGGEGGTGAVGADGTNNSALAGVAGGAGQNGGAGGDGGAGGNGGWLYGDGGNAGTAGNGGDGGHGGLGGAGAADGANGVAGTGGLGAGGGSGGIFGSNGSLSWDGANGAFPAPPTATSPLEFIASAGDGPGAITYDPANHDLYVADTYNGTVSVINTDTNTNVGTITVGPAGPTVGDLTGIAYDPANSDIYVINTNDWADSQPGTVSVINPTTNTVTDTITIGVAPGQMAVAPTNGDLYITNPDSDTVTVIDPHTNTVTDTLTLPDSSGPSGIVYDSANGDFYVGGANNGLSVIDPTTNTVTNDTIAGVAHASVVPYDLVNGDLYAHEIVGKNELLLTIDLNSDTLVANPSINPGEVVVDTTDGDAYMTTGGLFDNLSVLNLDTNTVTSYDVGGMVGQTNGVGGTPALLGGMVYDPANDTVYVTDDSYDPTATSPAATGDAVWGIKADS</sequence>
<dbReference type="PANTHER" id="PTHR47197:SF3">
    <property type="entry name" value="DIHYDRO-HEME D1 DEHYDROGENASE"/>
    <property type="match status" value="1"/>
</dbReference>
<dbReference type="Gene3D" id="2.130.10.10">
    <property type="entry name" value="YVTN repeat-like/Quinoprotein amine dehydrogenase"/>
    <property type="match status" value="2"/>
</dbReference>
<dbReference type="InterPro" id="IPR015943">
    <property type="entry name" value="WD40/YVTN_repeat-like_dom_sf"/>
</dbReference>
<dbReference type="InterPro" id="IPR051200">
    <property type="entry name" value="Host-pathogen_enzymatic-act"/>
</dbReference>
<dbReference type="Pfam" id="PF21526">
    <property type="entry name" value="PGRS"/>
    <property type="match status" value="1"/>
</dbReference>
<reference evidence="2 3" key="1">
    <citation type="submission" date="2021-05" db="EMBL/GenBank/DDBJ databases">
        <title>Mycobacterium acidophilum sp. nov., an extremely acid-tolerant member of the genus Mycobacterium.</title>
        <authorList>
            <person name="Xia J."/>
        </authorList>
    </citation>
    <scope>NUCLEOTIDE SEQUENCE [LARGE SCALE GENOMIC DNA]</scope>
    <source>
        <strain evidence="2 3">M1</strain>
    </source>
</reference>
<dbReference type="InterPro" id="IPR048996">
    <property type="entry name" value="PGRS_rpt"/>
</dbReference>
<dbReference type="Proteomes" id="UP001519535">
    <property type="component" value="Unassembled WGS sequence"/>
</dbReference>
<gene>
    <name evidence="2" type="ORF">KIH27_18695</name>
</gene>
<dbReference type="NCBIfam" id="TIGR02276">
    <property type="entry name" value="beta_rpt_yvtn"/>
    <property type="match status" value="2"/>
</dbReference>
<dbReference type="InterPro" id="IPR011964">
    <property type="entry name" value="YVTN_b-propeller_repeat"/>
</dbReference>
<evidence type="ECO:0000313" key="2">
    <source>
        <dbReference type="EMBL" id="MBS9535617.1"/>
    </source>
</evidence>
<keyword evidence="1" id="KW-0732">Signal</keyword>
<proteinExistence type="predicted"/>
<keyword evidence="3" id="KW-1185">Reference proteome</keyword>
<comment type="caution">
    <text evidence="2">The sequence shown here is derived from an EMBL/GenBank/DDBJ whole genome shotgun (WGS) entry which is preliminary data.</text>
</comment>
<protein>
    <submittedName>
        <fullName evidence="2">YncE family protein</fullName>
    </submittedName>
</protein>
<dbReference type="RefSeq" id="WP_214094474.1">
    <property type="nucleotide sequence ID" value="NZ_JAHCLR010000051.1"/>
</dbReference>
<feature type="signal peptide" evidence="1">
    <location>
        <begin position="1"/>
        <end position="37"/>
    </location>
</feature>
<dbReference type="EMBL" id="JAHCLR010000051">
    <property type="protein sequence ID" value="MBS9535617.1"/>
    <property type="molecule type" value="Genomic_DNA"/>
</dbReference>
<dbReference type="SUPFAM" id="SSF51004">
    <property type="entry name" value="C-terminal (heme d1) domain of cytochrome cd1-nitrite reductase"/>
    <property type="match status" value="1"/>
</dbReference>
<evidence type="ECO:0000256" key="1">
    <source>
        <dbReference type="SAM" id="SignalP"/>
    </source>
</evidence>
<organism evidence="2 3">
    <name type="scientific">Mycolicibacter acidiphilus</name>
    <dbReference type="NCBI Taxonomy" id="2835306"/>
    <lineage>
        <taxon>Bacteria</taxon>
        <taxon>Bacillati</taxon>
        <taxon>Actinomycetota</taxon>
        <taxon>Actinomycetes</taxon>
        <taxon>Mycobacteriales</taxon>
        <taxon>Mycobacteriaceae</taxon>
        <taxon>Mycolicibacter</taxon>
    </lineage>
</organism>
<name>A0ABS5RNM4_9MYCO</name>
<dbReference type="InterPro" id="IPR011048">
    <property type="entry name" value="Haem_d1_sf"/>
</dbReference>
<feature type="chain" id="PRO_5045953871" evidence="1">
    <location>
        <begin position="38"/>
        <end position="705"/>
    </location>
</feature>